<evidence type="ECO:0000313" key="9">
    <source>
        <dbReference type="EMBL" id="RAL42473.1"/>
    </source>
</evidence>
<dbReference type="GO" id="GO:0005634">
    <property type="term" value="C:nucleus"/>
    <property type="evidence" value="ECO:0007669"/>
    <property type="project" value="TreeGrafter"/>
</dbReference>
<reference evidence="9 10" key="1">
    <citation type="submission" date="2018-06" db="EMBL/GenBank/DDBJ databases">
        <title>The Genome of Cuscuta australis (Dodder) Provides Insight into the Evolution of Plant Parasitism.</title>
        <authorList>
            <person name="Liu H."/>
        </authorList>
    </citation>
    <scope>NUCLEOTIDE SEQUENCE [LARGE SCALE GENOMIC DNA]</scope>
    <source>
        <strain evidence="10">cv. Yunnan</strain>
        <tissue evidence="9">Vines</tissue>
    </source>
</reference>
<dbReference type="PANTHER" id="PTHR10169:SF38">
    <property type="entry name" value="DNA TOPOISOMERASE 2"/>
    <property type="match status" value="1"/>
</dbReference>
<evidence type="ECO:0000256" key="8">
    <source>
        <dbReference type="ARBA" id="ARBA00023235"/>
    </source>
</evidence>
<evidence type="ECO:0000256" key="5">
    <source>
        <dbReference type="ARBA" id="ARBA00022840"/>
    </source>
</evidence>
<evidence type="ECO:0000256" key="7">
    <source>
        <dbReference type="ARBA" id="ARBA00023125"/>
    </source>
</evidence>
<dbReference type="SUPFAM" id="SSF56719">
    <property type="entry name" value="Type II DNA topoisomerase"/>
    <property type="match status" value="1"/>
</dbReference>
<evidence type="ECO:0000256" key="4">
    <source>
        <dbReference type="ARBA" id="ARBA00022741"/>
    </source>
</evidence>
<dbReference type="AlphaFoldDB" id="A0A328DEX8"/>
<protein>
    <recommendedName>
        <fullName evidence="3">DNA topoisomerase (ATP-hydrolyzing)</fullName>
        <ecNumber evidence="3">5.6.2.2</ecNumber>
    </recommendedName>
</protein>
<keyword evidence="8" id="KW-0413">Isomerase</keyword>
<dbReference type="Proteomes" id="UP000249390">
    <property type="component" value="Unassembled WGS sequence"/>
</dbReference>
<dbReference type="EC" id="5.6.2.2" evidence="3"/>
<evidence type="ECO:0000256" key="3">
    <source>
        <dbReference type="ARBA" id="ARBA00012895"/>
    </source>
</evidence>
<dbReference type="InterPro" id="IPR014721">
    <property type="entry name" value="Ribsml_uS5_D2-typ_fold_subgr"/>
</dbReference>
<accession>A0A328DEX8</accession>
<keyword evidence="5" id="KW-0067">ATP-binding</keyword>
<dbReference type="InterPro" id="IPR020568">
    <property type="entry name" value="Ribosomal_Su5_D2-typ_SF"/>
</dbReference>
<comment type="caution">
    <text evidence="9">The sequence shown here is derived from an EMBL/GenBank/DDBJ whole genome shotgun (WGS) entry which is preliminary data.</text>
</comment>
<evidence type="ECO:0000256" key="2">
    <source>
        <dbReference type="ARBA" id="ARBA00001946"/>
    </source>
</evidence>
<sequence length="373" mass="42485">MDTPPPDPEPPTWSVDEARRTIVRRPPITNPYSLPTWVFDHNKMASRPHFKPNPLVRGALASMSSRVSSFHGGSETINAQLERRSIQVTCAGKSFKQEMDPAMNDNEIALARKHVLDLSYFHRAPLILDGKNFYLNSFEQYFNFYLDSAATKKWPKLPRLTFANEVWGEVCVSFSPSQNFLEVCFLNDKALLGGGYQVEIITQDIVDHLVAFVNRNKAEYSLAIDPAHVKNHLWIFLNLRIPKDMDEGEAEYYFYTTYNKLPLQFLRQVSSSAIRDAILLFKLNEDMRFSDGSKLQNIRNIIGIEKLFDAELAGTKRSKDCTLILTEGDSGKALVMNGLRAGLSYEERKLFGVYPLRGKLLNVKQATHTKINE</sequence>
<dbReference type="InterPro" id="IPR013759">
    <property type="entry name" value="Topo_IIA_B_C"/>
</dbReference>
<keyword evidence="10" id="KW-1185">Reference proteome</keyword>
<keyword evidence="4" id="KW-0547">Nucleotide-binding</keyword>
<dbReference type="GO" id="GO:0000712">
    <property type="term" value="P:resolution of meiotic recombination intermediates"/>
    <property type="evidence" value="ECO:0007669"/>
    <property type="project" value="TreeGrafter"/>
</dbReference>
<keyword evidence="7" id="KW-0238">DNA-binding</keyword>
<proteinExistence type="predicted"/>
<name>A0A328DEX8_9ASTE</name>
<evidence type="ECO:0000256" key="6">
    <source>
        <dbReference type="ARBA" id="ARBA00023029"/>
    </source>
</evidence>
<dbReference type="GO" id="GO:0005524">
    <property type="term" value="F:ATP binding"/>
    <property type="evidence" value="ECO:0007669"/>
    <property type="project" value="UniProtKB-KW"/>
</dbReference>
<keyword evidence="6" id="KW-0799">Topoisomerase</keyword>
<dbReference type="GO" id="GO:0000819">
    <property type="term" value="P:sister chromatid segregation"/>
    <property type="evidence" value="ECO:0007669"/>
    <property type="project" value="TreeGrafter"/>
</dbReference>
<dbReference type="Gene3D" id="3.40.50.670">
    <property type="match status" value="1"/>
</dbReference>
<evidence type="ECO:0000256" key="1">
    <source>
        <dbReference type="ARBA" id="ARBA00000185"/>
    </source>
</evidence>
<dbReference type="InterPro" id="IPR050634">
    <property type="entry name" value="DNA_Topoisomerase_II"/>
</dbReference>
<organism evidence="9 10">
    <name type="scientific">Cuscuta australis</name>
    <dbReference type="NCBI Taxonomy" id="267555"/>
    <lineage>
        <taxon>Eukaryota</taxon>
        <taxon>Viridiplantae</taxon>
        <taxon>Streptophyta</taxon>
        <taxon>Embryophyta</taxon>
        <taxon>Tracheophyta</taxon>
        <taxon>Spermatophyta</taxon>
        <taxon>Magnoliopsida</taxon>
        <taxon>eudicotyledons</taxon>
        <taxon>Gunneridae</taxon>
        <taxon>Pentapetalae</taxon>
        <taxon>asterids</taxon>
        <taxon>lamiids</taxon>
        <taxon>Solanales</taxon>
        <taxon>Convolvulaceae</taxon>
        <taxon>Cuscuteae</taxon>
        <taxon>Cuscuta</taxon>
        <taxon>Cuscuta subgen. Grammica</taxon>
        <taxon>Cuscuta sect. Cleistogrammica</taxon>
    </lineage>
</organism>
<dbReference type="PANTHER" id="PTHR10169">
    <property type="entry name" value="DNA TOPOISOMERASE/GYRASE"/>
    <property type="match status" value="1"/>
</dbReference>
<dbReference type="GO" id="GO:0003677">
    <property type="term" value="F:DNA binding"/>
    <property type="evidence" value="ECO:0007669"/>
    <property type="project" value="UniProtKB-KW"/>
</dbReference>
<comment type="cofactor">
    <cofactor evidence="2">
        <name>Mg(2+)</name>
        <dbReference type="ChEBI" id="CHEBI:18420"/>
    </cofactor>
</comment>
<gene>
    <name evidence="9" type="ORF">DM860_016760</name>
</gene>
<dbReference type="GO" id="GO:0006265">
    <property type="term" value="P:DNA topological change"/>
    <property type="evidence" value="ECO:0007669"/>
    <property type="project" value="InterPro"/>
</dbReference>
<dbReference type="InterPro" id="IPR013760">
    <property type="entry name" value="Topo_IIA-like_dom_sf"/>
</dbReference>
<dbReference type="SUPFAM" id="SSF54211">
    <property type="entry name" value="Ribosomal protein S5 domain 2-like"/>
    <property type="match status" value="1"/>
</dbReference>
<dbReference type="Gene3D" id="3.30.230.10">
    <property type="match status" value="1"/>
</dbReference>
<comment type="catalytic activity">
    <reaction evidence="1">
        <text>ATP-dependent breakage, passage and rejoining of double-stranded DNA.</text>
        <dbReference type="EC" id="5.6.2.2"/>
    </reaction>
</comment>
<dbReference type="GO" id="GO:0003918">
    <property type="term" value="F:DNA topoisomerase type II (double strand cut, ATP-hydrolyzing) activity"/>
    <property type="evidence" value="ECO:0007669"/>
    <property type="project" value="UniProtKB-EC"/>
</dbReference>
<evidence type="ECO:0000313" key="10">
    <source>
        <dbReference type="Proteomes" id="UP000249390"/>
    </source>
</evidence>
<dbReference type="FunFam" id="3.40.50.670:FF:000001">
    <property type="entry name" value="DNA topoisomerase 2"/>
    <property type="match status" value="1"/>
</dbReference>
<dbReference type="EMBL" id="NQVE01000170">
    <property type="protein sequence ID" value="RAL42473.1"/>
    <property type="molecule type" value="Genomic_DNA"/>
</dbReference>